<feature type="compositionally biased region" description="Basic and acidic residues" evidence="1">
    <location>
        <begin position="208"/>
        <end position="252"/>
    </location>
</feature>
<evidence type="ECO:0000256" key="2">
    <source>
        <dbReference type="SAM" id="Phobius"/>
    </source>
</evidence>
<reference evidence="3 4" key="1">
    <citation type="journal article" date="2016" name="Nat. Commun.">
        <title>Thousands of microbial genomes shed light on interconnected biogeochemical processes in an aquifer system.</title>
        <authorList>
            <person name="Anantharaman K."/>
            <person name="Brown C.T."/>
            <person name="Hug L.A."/>
            <person name="Sharon I."/>
            <person name="Castelle C.J."/>
            <person name="Probst A.J."/>
            <person name="Thomas B.C."/>
            <person name="Singh A."/>
            <person name="Wilkins M.J."/>
            <person name="Karaoz U."/>
            <person name="Brodie E.L."/>
            <person name="Williams K.H."/>
            <person name="Hubbard S.S."/>
            <person name="Banfield J.F."/>
        </authorList>
    </citation>
    <scope>NUCLEOTIDE SEQUENCE [LARGE SCALE GENOMIC DNA]</scope>
</reference>
<feature type="transmembrane region" description="Helical" evidence="2">
    <location>
        <begin position="65"/>
        <end position="89"/>
    </location>
</feature>
<dbReference type="Proteomes" id="UP000177575">
    <property type="component" value="Unassembled WGS sequence"/>
</dbReference>
<organism evidence="3 4">
    <name type="scientific">Candidatus Veblenbacteria bacterium RIFOXYB1_FULL_43_13</name>
    <dbReference type="NCBI Taxonomy" id="1802426"/>
    <lineage>
        <taxon>Bacteria</taxon>
        <taxon>Candidatus Vebleniibacteriota</taxon>
    </lineage>
</organism>
<feature type="compositionally biased region" description="Low complexity" evidence="1">
    <location>
        <begin position="253"/>
        <end position="271"/>
    </location>
</feature>
<accession>A0A1G2Q6S2</accession>
<dbReference type="AlphaFoldDB" id="A0A1G2Q6S2"/>
<feature type="compositionally biased region" description="Polar residues" evidence="1">
    <location>
        <begin position="272"/>
        <end position="287"/>
    </location>
</feature>
<evidence type="ECO:0000313" key="3">
    <source>
        <dbReference type="EMBL" id="OHA55819.1"/>
    </source>
</evidence>
<dbReference type="EMBL" id="MHTC01000005">
    <property type="protein sequence ID" value="OHA55819.1"/>
    <property type="molecule type" value="Genomic_DNA"/>
</dbReference>
<proteinExistence type="predicted"/>
<feature type="region of interest" description="Disordered" evidence="1">
    <location>
        <begin position="208"/>
        <end position="300"/>
    </location>
</feature>
<name>A0A1G2Q6S2_9BACT</name>
<keyword evidence="2" id="KW-0812">Transmembrane</keyword>
<sequence>MKIMWLNVSKFTKELKLLRVLKKDSGLNLLRQQALKEQLLSKLDGAPQGAQELTVFSWGVHQHTWAYAVVPIVFIMFITGTIFASAQALPGEPLYGVKRLKERVESAVVIGETAHANIEAKHAQIRLEEMTVITTQTEAVAPEQTKDKTKAQELEVEITNDAHVQLEKALNVLSEVNTKLETRGEVQAASKIKETINALTTQATETRFEVQREKEHGRYEVKLKPRNNDSRTEENDKGNDNESSDRRGDQENNRNINDNNDEQNQSSINENTSPVIDNSQRLPNFNWDNEDQREDNSDND</sequence>
<keyword evidence="2" id="KW-1133">Transmembrane helix</keyword>
<protein>
    <recommendedName>
        <fullName evidence="5">DUF5667 domain-containing protein</fullName>
    </recommendedName>
</protein>
<feature type="compositionally biased region" description="Acidic residues" evidence="1">
    <location>
        <begin position="288"/>
        <end position="300"/>
    </location>
</feature>
<keyword evidence="2" id="KW-0472">Membrane</keyword>
<gene>
    <name evidence="3" type="ORF">A2388_03710</name>
</gene>
<evidence type="ECO:0008006" key="5">
    <source>
        <dbReference type="Google" id="ProtNLM"/>
    </source>
</evidence>
<comment type="caution">
    <text evidence="3">The sequence shown here is derived from an EMBL/GenBank/DDBJ whole genome shotgun (WGS) entry which is preliminary data.</text>
</comment>
<evidence type="ECO:0000256" key="1">
    <source>
        <dbReference type="SAM" id="MobiDB-lite"/>
    </source>
</evidence>
<evidence type="ECO:0000313" key="4">
    <source>
        <dbReference type="Proteomes" id="UP000177575"/>
    </source>
</evidence>